<dbReference type="InterPro" id="IPR003660">
    <property type="entry name" value="HAMP_dom"/>
</dbReference>
<keyword evidence="10" id="KW-0472">Membrane</keyword>
<dbReference type="SMART" id="SM00388">
    <property type="entry name" value="HisKA"/>
    <property type="match status" value="1"/>
</dbReference>
<keyword evidence="6" id="KW-0808">Transferase</keyword>
<evidence type="ECO:0000256" key="6">
    <source>
        <dbReference type="ARBA" id="ARBA00022679"/>
    </source>
</evidence>
<evidence type="ECO:0000256" key="7">
    <source>
        <dbReference type="ARBA" id="ARBA00022741"/>
    </source>
</evidence>
<organism evidence="13 14">
    <name type="scientific">Mycoplana rhizolycopersici</name>
    <dbReference type="NCBI Taxonomy" id="2746702"/>
    <lineage>
        <taxon>Bacteria</taxon>
        <taxon>Pseudomonadati</taxon>
        <taxon>Pseudomonadota</taxon>
        <taxon>Alphaproteobacteria</taxon>
        <taxon>Hyphomicrobiales</taxon>
        <taxon>Rhizobiaceae</taxon>
        <taxon>Mycoplana</taxon>
    </lineage>
</organism>
<dbReference type="InterPro" id="IPR003594">
    <property type="entry name" value="HATPase_dom"/>
</dbReference>
<dbReference type="EMBL" id="JABXYK010000016">
    <property type="protein sequence ID" value="NVP57807.1"/>
    <property type="molecule type" value="Genomic_DNA"/>
</dbReference>
<reference evidence="13 14" key="1">
    <citation type="submission" date="2020-06" db="EMBL/GenBank/DDBJ databases">
        <title>Rhizobium sp.nov. isolated from the tomato plant.</title>
        <authorList>
            <person name="Thin K.K."/>
            <person name="Zhang X."/>
            <person name="He S."/>
        </authorList>
    </citation>
    <scope>NUCLEOTIDE SEQUENCE [LARGE SCALE GENOMIC DNA]</scope>
    <source>
        <strain evidence="13 14">DBTS2</strain>
    </source>
</reference>
<dbReference type="PANTHER" id="PTHR44936">
    <property type="entry name" value="SENSOR PROTEIN CREC"/>
    <property type="match status" value="1"/>
</dbReference>
<sequence length="449" mass="48332">MAVLLGGLIVSHLAGFLIYYGHREEATRAVGGYAIAQRIANLARLVDEAPPEWRQKIVAASNDPSLSVSISGSPLVLEGGNDSVALSVRDYLMAQPAASGLPEPRVATLVIDGRAGDPHADGGARSHHHVGFSRHTDEIQVSVPLKDGEWLSFSAQFPSGANTASRQLLLAMGIMTVVILGLSAWLVRSVVRPLDDLATAAQRFETDLNAPPMPVKGTHETRQAARAFNKMQSKRRELIENRTRILAAISHDLRTPLTTLRLRAETHPDDDDREKMLATIEEMNTMISATMQFARDEAQLGPRRRIDLAALLASVVADLSDSGLPVDMAPSAPVVYECNPSMIKRVLTNLIENGAKYGQAVRASIATHSSTIDILIDDDGPGIDPAELERVFQPFYRLEGSRARETGGIGLGLAIARSAVEAHGGSLTLRNRQDGGLTAQISLPVQNQP</sequence>
<dbReference type="PROSITE" id="PS50885">
    <property type="entry name" value="HAMP"/>
    <property type="match status" value="1"/>
</dbReference>
<dbReference type="EC" id="2.7.13.3" evidence="3"/>
<dbReference type="RefSeq" id="WP_176951731.1">
    <property type="nucleotide sequence ID" value="NZ_JABXYK010000016.1"/>
</dbReference>
<evidence type="ECO:0000256" key="5">
    <source>
        <dbReference type="ARBA" id="ARBA00022553"/>
    </source>
</evidence>
<evidence type="ECO:0000259" key="11">
    <source>
        <dbReference type="PROSITE" id="PS50109"/>
    </source>
</evidence>
<evidence type="ECO:0000256" key="4">
    <source>
        <dbReference type="ARBA" id="ARBA00022475"/>
    </source>
</evidence>
<keyword evidence="7" id="KW-0547">Nucleotide-binding</keyword>
<evidence type="ECO:0000313" key="13">
    <source>
        <dbReference type="EMBL" id="NVP57807.1"/>
    </source>
</evidence>
<evidence type="ECO:0000256" key="2">
    <source>
        <dbReference type="ARBA" id="ARBA00004651"/>
    </source>
</evidence>
<dbReference type="CDD" id="cd00082">
    <property type="entry name" value="HisKA"/>
    <property type="match status" value="1"/>
</dbReference>
<dbReference type="Pfam" id="PF02518">
    <property type="entry name" value="HATPase_c"/>
    <property type="match status" value="1"/>
</dbReference>
<evidence type="ECO:0000256" key="9">
    <source>
        <dbReference type="ARBA" id="ARBA00022840"/>
    </source>
</evidence>
<dbReference type="SUPFAM" id="SSF55874">
    <property type="entry name" value="ATPase domain of HSP90 chaperone/DNA topoisomerase II/histidine kinase"/>
    <property type="match status" value="1"/>
</dbReference>
<keyword evidence="8" id="KW-0418">Kinase</keyword>
<keyword evidence="14" id="KW-1185">Reference proteome</keyword>
<dbReference type="InterPro" id="IPR005467">
    <property type="entry name" value="His_kinase_dom"/>
</dbReference>
<dbReference type="Gene3D" id="6.10.340.10">
    <property type="match status" value="1"/>
</dbReference>
<dbReference type="InterPro" id="IPR004358">
    <property type="entry name" value="Sig_transdc_His_kin-like_C"/>
</dbReference>
<keyword evidence="9" id="KW-0067">ATP-binding</keyword>
<dbReference type="InterPro" id="IPR036890">
    <property type="entry name" value="HATPase_C_sf"/>
</dbReference>
<dbReference type="SMART" id="SM00304">
    <property type="entry name" value="HAMP"/>
    <property type="match status" value="1"/>
</dbReference>
<dbReference type="SMART" id="SM00387">
    <property type="entry name" value="HATPase_c"/>
    <property type="match status" value="1"/>
</dbReference>
<comment type="caution">
    <text evidence="13">The sequence shown here is derived from an EMBL/GenBank/DDBJ whole genome shotgun (WGS) entry which is preliminary data.</text>
</comment>
<dbReference type="CDD" id="cd06225">
    <property type="entry name" value="HAMP"/>
    <property type="match status" value="1"/>
</dbReference>
<dbReference type="Pfam" id="PF00512">
    <property type="entry name" value="HisKA"/>
    <property type="match status" value="1"/>
</dbReference>
<dbReference type="PRINTS" id="PR00344">
    <property type="entry name" value="BCTRLSENSOR"/>
</dbReference>
<keyword evidence="5" id="KW-0597">Phosphoprotein</keyword>
<dbReference type="SUPFAM" id="SSF47384">
    <property type="entry name" value="Homodimeric domain of signal transducing histidine kinase"/>
    <property type="match status" value="1"/>
</dbReference>
<dbReference type="InterPro" id="IPR036097">
    <property type="entry name" value="HisK_dim/P_sf"/>
</dbReference>
<feature type="domain" description="Histidine kinase" evidence="11">
    <location>
        <begin position="248"/>
        <end position="447"/>
    </location>
</feature>
<keyword evidence="10" id="KW-0812">Transmembrane</keyword>
<dbReference type="InterPro" id="IPR003661">
    <property type="entry name" value="HisK_dim/P_dom"/>
</dbReference>
<evidence type="ECO:0000256" key="8">
    <source>
        <dbReference type="ARBA" id="ARBA00022777"/>
    </source>
</evidence>
<dbReference type="Proteomes" id="UP000659172">
    <property type="component" value="Unassembled WGS sequence"/>
</dbReference>
<evidence type="ECO:0000256" key="10">
    <source>
        <dbReference type="SAM" id="Phobius"/>
    </source>
</evidence>
<gene>
    <name evidence="13" type="ORF">HV823_21380</name>
</gene>
<dbReference type="PROSITE" id="PS50109">
    <property type="entry name" value="HIS_KIN"/>
    <property type="match status" value="1"/>
</dbReference>
<proteinExistence type="predicted"/>
<dbReference type="PANTHER" id="PTHR44936:SF10">
    <property type="entry name" value="SENSOR PROTEIN RSTB"/>
    <property type="match status" value="1"/>
</dbReference>
<dbReference type="InterPro" id="IPR050980">
    <property type="entry name" value="2C_sensor_his_kinase"/>
</dbReference>
<feature type="transmembrane region" description="Helical" evidence="10">
    <location>
        <begin position="168"/>
        <end position="187"/>
    </location>
</feature>
<keyword evidence="4" id="KW-1003">Cell membrane</keyword>
<name>A0ABX2QJ41_9HYPH</name>
<comment type="subcellular location">
    <subcellularLocation>
        <location evidence="2">Cell membrane</location>
        <topology evidence="2">Multi-pass membrane protein</topology>
    </subcellularLocation>
</comment>
<accession>A0ABX2QJ41</accession>
<evidence type="ECO:0000256" key="1">
    <source>
        <dbReference type="ARBA" id="ARBA00000085"/>
    </source>
</evidence>
<evidence type="ECO:0000313" key="14">
    <source>
        <dbReference type="Proteomes" id="UP000659172"/>
    </source>
</evidence>
<evidence type="ECO:0000259" key="12">
    <source>
        <dbReference type="PROSITE" id="PS50885"/>
    </source>
</evidence>
<protein>
    <recommendedName>
        <fullName evidence="3">histidine kinase</fullName>
        <ecNumber evidence="3">2.7.13.3</ecNumber>
    </recommendedName>
</protein>
<evidence type="ECO:0000256" key="3">
    <source>
        <dbReference type="ARBA" id="ARBA00012438"/>
    </source>
</evidence>
<keyword evidence="10" id="KW-1133">Transmembrane helix</keyword>
<feature type="domain" description="HAMP" evidence="12">
    <location>
        <begin position="188"/>
        <end position="240"/>
    </location>
</feature>
<dbReference type="Gene3D" id="3.30.565.10">
    <property type="entry name" value="Histidine kinase-like ATPase, C-terminal domain"/>
    <property type="match status" value="1"/>
</dbReference>
<comment type="catalytic activity">
    <reaction evidence="1">
        <text>ATP + protein L-histidine = ADP + protein N-phospho-L-histidine.</text>
        <dbReference type="EC" id="2.7.13.3"/>
    </reaction>
</comment>
<dbReference type="Gene3D" id="1.10.287.130">
    <property type="match status" value="1"/>
</dbReference>
<dbReference type="Pfam" id="PF00672">
    <property type="entry name" value="HAMP"/>
    <property type="match status" value="1"/>
</dbReference>